<keyword evidence="9 11" id="KW-0472">Membrane</keyword>
<feature type="transmembrane region" description="Helical" evidence="11">
    <location>
        <begin position="277"/>
        <end position="297"/>
    </location>
</feature>
<evidence type="ECO:0000256" key="7">
    <source>
        <dbReference type="ARBA" id="ARBA00022989"/>
    </source>
</evidence>
<evidence type="ECO:0000256" key="1">
    <source>
        <dbReference type="ARBA" id="ARBA00004651"/>
    </source>
</evidence>
<feature type="chain" id="PRO_5021718065" description="Otopetrin" evidence="12">
    <location>
        <begin position="22"/>
        <end position="571"/>
    </location>
</feature>
<evidence type="ECO:0000256" key="5">
    <source>
        <dbReference type="ARBA" id="ARBA00022692"/>
    </source>
</evidence>
<evidence type="ECO:0000313" key="13">
    <source>
        <dbReference type="EMBL" id="TRY70709.1"/>
    </source>
</evidence>
<accession>A0A553NZ41</accession>
<comment type="subcellular location">
    <subcellularLocation>
        <location evidence="1">Cell membrane</location>
        <topology evidence="1">Multi-pass membrane protein</topology>
    </subcellularLocation>
</comment>
<keyword evidence="3" id="KW-0813">Transport</keyword>
<dbReference type="GO" id="GO:0005886">
    <property type="term" value="C:plasma membrane"/>
    <property type="evidence" value="ECO:0007669"/>
    <property type="project" value="UniProtKB-SubCell"/>
</dbReference>
<reference evidence="13 14" key="1">
    <citation type="journal article" date="2018" name="Nat. Ecol. Evol.">
        <title>Genomic signatures of mitonuclear coevolution across populations of Tigriopus californicus.</title>
        <authorList>
            <person name="Barreto F.S."/>
            <person name="Watson E.T."/>
            <person name="Lima T.G."/>
            <person name="Willett C.S."/>
            <person name="Edmands S."/>
            <person name="Li W."/>
            <person name="Burton R.S."/>
        </authorList>
    </citation>
    <scope>NUCLEOTIDE SEQUENCE [LARGE SCALE GENOMIC DNA]</scope>
    <source>
        <strain evidence="13 14">San Diego</strain>
    </source>
</reference>
<evidence type="ECO:0000256" key="2">
    <source>
        <dbReference type="ARBA" id="ARBA00006513"/>
    </source>
</evidence>
<evidence type="ECO:0000256" key="8">
    <source>
        <dbReference type="ARBA" id="ARBA00023065"/>
    </source>
</evidence>
<dbReference type="PANTHER" id="PTHR21522:SF62">
    <property type="entry name" value="OTOPETRIN-LIKE A, ISOFORM C"/>
    <property type="match status" value="1"/>
</dbReference>
<comment type="caution">
    <text evidence="13">The sequence shown here is derived from an EMBL/GenBank/DDBJ whole genome shotgun (WGS) entry which is preliminary data.</text>
</comment>
<evidence type="ECO:0000256" key="10">
    <source>
        <dbReference type="ARBA" id="ARBA00023303"/>
    </source>
</evidence>
<evidence type="ECO:0000256" key="11">
    <source>
        <dbReference type="SAM" id="Phobius"/>
    </source>
</evidence>
<dbReference type="GO" id="GO:0015252">
    <property type="term" value="F:proton channel activity"/>
    <property type="evidence" value="ECO:0007669"/>
    <property type="project" value="InterPro"/>
</dbReference>
<dbReference type="PANTHER" id="PTHR21522">
    <property type="entry name" value="PROTON CHANNEL OTOP"/>
    <property type="match status" value="1"/>
</dbReference>
<evidence type="ECO:0000256" key="9">
    <source>
        <dbReference type="ARBA" id="ARBA00023136"/>
    </source>
</evidence>
<sequence length="571" mass="64891">MSVVYAMFLVTLCMVFTTTELVSDQIPMNYFESCGFYTYLYAVSNSFILYLFTYVLRARFSGSPGKALDFDAEQFIQRFTAITGLNVQEIPCEANPEECLEQPRRFSIRPPSASQSQSLDQATEFRVKLMTSQNQTSHGSLFLRLGAIVFGLGTLIYTGLEFLVFFEVPSSCPSWSVLLGINPILYMVFVFIQMYFVFMHARLNINRNKIVAKFGMMHLVATNTCMVIRTLVKESVKELQYRVESEHEKLDWSKMFRNQDCLKEQIIGDTMENSSVYLFPFMIEYSFIGCSVVYSMWSHIGENPDYVVLDDNSGAQPISGQRHVREPLDWSASSVGLFLGLLALVTLIISMILHFALIDQHDYTTLAITIDSSIDSVINVCMIVGSLVGFLQIQNLVLINSHHVQADKIMIITGFGISLYNTFTSLAGLLNTSQQVLEDPAFVITNGFLELIQVCVQILFITDLRHRRIDVTQTSRPGRQVVTFLTICNLGMWITSNFEIQKVNSKPDQVEFYGFFPWIVIQRITLPLCVFFRFHSCVVLAELWKNCYRIKREERISTNSTASVISGGSTQ</sequence>
<organism evidence="13 14">
    <name type="scientific">Tigriopus californicus</name>
    <name type="common">Marine copepod</name>
    <dbReference type="NCBI Taxonomy" id="6832"/>
    <lineage>
        <taxon>Eukaryota</taxon>
        <taxon>Metazoa</taxon>
        <taxon>Ecdysozoa</taxon>
        <taxon>Arthropoda</taxon>
        <taxon>Crustacea</taxon>
        <taxon>Multicrustacea</taxon>
        <taxon>Hexanauplia</taxon>
        <taxon>Copepoda</taxon>
        <taxon>Harpacticoida</taxon>
        <taxon>Harpacticidae</taxon>
        <taxon>Tigriopus</taxon>
    </lineage>
</organism>
<feature type="transmembrane region" description="Helical" evidence="11">
    <location>
        <begin position="39"/>
        <end position="56"/>
    </location>
</feature>
<dbReference type="STRING" id="6832.A0A553NZ41"/>
<feature type="signal peptide" evidence="12">
    <location>
        <begin position="1"/>
        <end position="21"/>
    </location>
</feature>
<feature type="transmembrane region" description="Helical" evidence="11">
    <location>
        <begin position="409"/>
        <end position="430"/>
    </location>
</feature>
<feature type="transmembrane region" description="Helical" evidence="11">
    <location>
        <begin position="177"/>
        <end position="198"/>
    </location>
</feature>
<dbReference type="Proteomes" id="UP000318571">
    <property type="component" value="Chromosome 9"/>
</dbReference>
<evidence type="ECO:0000256" key="3">
    <source>
        <dbReference type="ARBA" id="ARBA00022448"/>
    </source>
</evidence>
<gene>
    <name evidence="13" type="ORF">TCAL_10106</name>
</gene>
<protein>
    <recommendedName>
        <fullName evidence="15">Otopetrin</fullName>
    </recommendedName>
</protein>
<keyword evidence="4" id="KW-1003">Cell membrane</keyword>
<feature type="transmembrane region" description="Helical" evidence="11">
    <location>
        <begin position="377"/>
        <end position="397"/>
    </location>
</feature>
<evidence type="ECO:0008006" key="15">
    <source>
        <dbReference type="Google" id="ProtNLM"/>
    </source>
</evidence>
<dbReference type="OMA" id="NRVDMGA"/>
<keyword evidence="5 11" id="KW-0812">Transmembrane</keyword>
<dbReference type="EMBL" id="VCGU01000009">
    <property type="protein sequence ID" value="TRY70709.1"/>
    <property type="molecule type" value="Genomic_DNA"/>
</dbReference>
<feature type="transmembrane region" description="Helical" evidence="11">
    <location>
        <begin position="335"/>
        <end position="357"/>
    </location>
</feature>
<evidence type="ECO:0000313" key="14">
    <source>
        <dbReference type="Proteomes" id="UP000318571"/>
    </source>
</evidence>
<keyword evidence="14" id="KW-1185">Reference proteome</keyword>
<keyword evidence="6" id="KW-0375">Hydrogen ion transport</keyword>
<evidence type="ECO:0000256" key="6">
    <source>
        <dbReference type="ARBA" id="ARBA00022781"/>
    </source>
</evidence>
<evidence type="ECO:0000256" key="12">
    <source>
        <dbReference type="SAM" id="SignalP"/>
    </source>
</evidence>
<comment type="similarity">
    <text evidence="2">Belongs to the otopetrin family.</text>
</comment>
<dbReference type="AlphaFoldDB" id="A0A553NZ41"/>
<keyword evidence="12" id="KW-0732">Signal</keyword>
<dbReference type="InterPro" id="IPR004878">
    <property type="entry name" value="Otopetrin"/>
</dbReference>
<feature type="transmembrane region" description="Helical" evidence="11">
    <location>
        <begin position="141"/>
        <end position="165"/>
    </location>
</feature>
<proteinExistence type="inferred from homology"/>
<evidence type="ECO:0000256" key="4">
    <source>
        <dbReference type="ARBA" id="ARBA00022475"/>
    </source>
</evidence>
<keyword evidence="10" id="KW-0407">Ion channel</keyword>
<name>A0A553NZ41_TIGCA</name>
<dbReference type="Pfam" id="PF03189">
    <property type="entry name" value="Otopetrin"/>
    <property type="match status" value="1"/>
</dbReference>
<keyword evidence="7 11" id="KW-1133">Transmembrane helix</keyword>
<keyword evidence="8" id="KW-0406">Ion transport</keyword>